<feature type="region of interest" description="Disordered" evidence="1">
    <location>
        <begin position="1"/>
        <end position="50"/>
    </location>
</feature>
<organism evidence="2 3">
    <name type="scientific">Romanomermis culicivorax</name>
    <name type="common">Nematode worm</name>
    <dbReference type="NCBI Taxonomy" id="13658"/>
    <lineage>
        <taxon>Eukaryota</taxon>
        <taxon>Metazoa</taxon>
        <taxon>Ecdysozoa</taxon>
        <taxon>Nematoda</taxon>
        <taxon>Enoplea</taxon>
        <taxon>Dorylaimia</taxon>
        <taxon>Mermithida</taxon>
        <taxon>Mermithoidea</taxon>
        <taxon>Mermithidae</taxon>
        <taxon>Romanomermis</taxon>
    </lineage>
</organism>
<accession>A0A915HUA8</accession>
<evidence type="ECO:0000256" key="1">
    <source>
        <dbReference type="SAM" id="MobiDB-lite"/>
    </source>
</evidence>
<reference evidence="3" key="1">
    <citation type="submission" date="2022-11" db="UniProtKB">
        <authorList>
            <consortium name="WormBaseParasite"/>
        </authorList>
    </citation>
    <scope>IDENTIFICATION</scope>
</reference>
<evidence type="ECO:0000313" key="3">
    <source>
        <dbReference type="WBParaSite" id="nRc.2.0.1.t05479-RA"/>
    </source>
</evidence>
<evidence type="ECO:0000313" key="2">
    <source>
        <dbReference type="Proteomes" id="UP000887565"/>
    </source>
</evidence>
<name>A0A915HUA8_ROMCU</name>
<feature type="compositionally biased region" description="Basic and acidic residues" evidence="1">
    <location>
        <begin position="30"/>
        <end position="50"/>
    </location>
</feature>
<proteinExistence type="predicted"/>
<dbReference type="WBParaSite" id="nRc.2.0.1.t05479-RA">
    <property type="protein sequence ID" value="nRc.2.0.1.t05479-RA"/>
    <property type="gene ID" value="nRc.2.0.1.g05479"/>
</dbReference>
<sequence>MHWTREYRIGSGSKNTKSGHGSGEGPLKSQVKETTNETRQGRALRFDSHRQPSVRQNYANDIFMRVIWLF</sequence>
<dbReference type="AlphaFoldDB" id="A0A915HUA8"/>
<dbReference type="Proteomes" id="UP000887565">
    <property type="component" value="Unplaced"/>
</dbReference>
<keyword evidence="2" id="KW-1185">Reference proteome</keyword>
<protein>
    <submittedName>
        <fullName evidence="3">Uncharacterized protein</fullName>
    </submittedName>
</protein>